<dbReference type="RefSeq" id="WP_085101810.1">
    <property type="nucleotide sequence ID" value="NZ_FWZU01000003.1"/>
</dbReference>
<accession>A0A1X7DLX0</accession>
<proteinExistence type="predicted"/>
<dbReference type="InterPro" id="IPR025904">
    <property type="entry name" value="Tubulin-like"/>
</dbReference>
<dbReference type="InterPro" id="IPR036525">
    <property type="entry name" value="Tubulin/FtsZ_GTPase_sf"/>
</dbReference>
<evidence type="ECO:0000313" key="1">
    <source>
        <dbReference type="EMBL" id="SMF17816.1"/>
    </source>
</evidence>
<dbReference type="AlphaFoldDB" id="A0A1X7DLX0"/>
<protein>
    <submittedName>
        <fullName evidence="1">Tubulin like</fullName>
    </submittedName>
</protein>
<dbReference type="SUPFAM" id="SSF52490">
    <property type="entry name" value="Tubulin nucleotide-binding domain-like"/>
    <property type="match status" value="1"/>
</dbReference>
<dbReference type="Pfam" id="PF13809">
    <property type="entry name" value="Tubulin_2"/>
    <property type="match status" value="1"/>
</dbReference>
<gene>
    <name evidence="1" type="ORF">SAMN06295933_2045</name>
</gene>
<sequence length="1124" mass="128425">MEFNTVPTLLIGLGGIGSQVVDMIYGKIPSSMHDRIAVHAFDTNINDIDKCSNLRNLITQTSTNWTVGNYLEIADNSVNEWFPSEVRELKRKLLTDGAGQVRCVSRLAYRASIDDGKLEKLRSQIRDIFQARGDRAMPSVRVMIVTSLGGGTGSGIFLQTAMYVRDILTHEFHKNAVLVRGAFLLPDPLIQSGVLDKNHHENVRANAYASLKELNAITINAGADSDKHSGATIELEYKPRQVDINGRQSHVVTDMNLPFDFCFLYDFENERGENLKYLDNYINQMVKTIHLQLFSPLSGPSFSEEDNFILGLVSENGLNRYCGAGVASLVFPYDKLVRYCALRWADESFSSEWLRLDKDYEEELKQYERDRQAGVNGERPKIGKRYISLVDNYANDNNPDPFFLSIHDAVHIPGERAIDTRPRSQLFLENVDKLIEQIVKDDRDLNDMEQVCVLDDGRLKRSDEAASEVEDMEGHLLTYQRQVFVSVRSHKSFIINQTIRNGNDKVSTSEYNLSYWMLKRPTPLHPVAVRYVLYSLEDLLDSRLKKIREGITAVEKSIDNYKQAYNVSSKRDVVETIEDRFRDIENGSWFSKLLGGKLKVLINEYKEKSSRQLNALNVYRLLKLKELVYEELLSCVRDLLRDWKDYFDQLRSIRNGLQKELRDCTNDNERNQDSMNVYILASAEDKESMWNELRTSVARSSELPPDFLEKIYDDRYKRFCENHFGTNRDRYSRGQNFGEEIVSWCETEIKKSGRLSYNILEAITEEARSRNIDNDEHLKERIATLGRLASPFVPEISKGQVQNQEYWGINSGTLDRYSEDWIKDNFGGVSRLVRDDSFPETELIRYTARYGYLASDFTKFKASEPGSSMGDGSYHTAYMRRIKKLVAGGETVTPHLDKRWHLPAYMTDLNSIRGEGDLKMSDEAFVLGLVFGHFVNRTEGRRSLWECHTKDSAGSETIKLVYKGGAPVSGGLYDLYEALPHNPALVNSISDWANAEIGKLPSWRSSDDGKMSFSERSVQIVKGKLTILDAIASFVSERPATAEAELEKTTVHLMDVLFDLILRAKQAKNGKTNEVKNMDETLQEINDLLVNSSIYSQFVSEGTRLARNWNVKVKSYQKSLEDIF</sequence>
<name>A0A1X7DLX0_9BACT</name>
<evidence type="ECO:0000313" key="2">
    <source>
        <dbReference type="Proteomes" id="UP000192906"/>
    </source>
</evidence>
<dbReference type="OrthoDB" id="5521991at2"/>
<organism evidence="1 2">
    <name type="scientific">Desulfovibrio gilichinskyi</name>
    <dbReference type="NCBI Taxonomy" id="1519643"/>
    <lineage>
        <taxon>Bacteria</taxon>
        <taxon>Pseudomonadati</taxon>
        <taxon>Thermodesulfobacteriota</taxon>
        <taxon>Desulfovibrionia</taxon>
        <taxon>Desulfovibrionales</taxon>
        <taxon>Desulfovibrionaceae</taxon>
        <taxon>Desulfovibrio</taxon>
    </lineage>
</organism>
<dbReference type="Gene3D" id="3.40.50.1440">
    <property type="entry name" value="Tubulin/FtsZ, GTPase domain"/>
    <property type="match status" value="1"/>
</dbReference>
<keyword evidence="2" id="KW-1185">Reference proteome</keyword>
<dbReference type="EMBL" id="FWZU01000003">
    <property type="protein sequence ID" value="SMF17816.1"/>
    <property type="molecule type" value="Genomic_DNA"/>
</dbReference>
<reference evidence="2" key="1">
    <citation type="submission" date="2017-04" db="EMBL/GenBank/DDBJ databases">
        <authorList>
            <person name="Varghese N."/>
            <person name="Submissions S."/>
        </authorList>
    </citation>
    <scope>NUCLEOTIDE SEQUENCE [LARGE SCALE GENOMIC DNA]</scope>
    <source>
        <strain evidence="2">K3S</strain>
    </source>
</reference>
<dbReference type="STRING" id="1519643.SAMN06295933_2045"/>
<dbReference type="Proteomes" id="UP000192906">
    <property type="component" value="Unassembled WGS sequence"/>
</dbReference>